<evidence type="ECO:0000313" key="2">
    <source>
        <dbReference type="EMBL" id="TFK84716.1"/>
    </source>
</evidence>
<gene>
    <name evidence="2" type="ORF">K466DRAFT_215391</name>
</gene>
<evidence type="ECO:0000256" key="1">
    <source>
        <dbReference type="SAM" id="MobiDB-lite"/>
    </source>
</evidence>
<evidence type="ECO:0000313" key="3">
    <source>
        <dbReference type="Proteomes" id="UP000308197"/>
    </source>
</evidence>
<dbReference type="EMBL" id="ML211298">
    <property type="protein sequence ID" value="TFK84716.1"/>
    <property type="molecule type" value="Genomic_DNA"/>
</dbReference>
<organism evidence="2 3">
    <name type="scientific">Polyporus arcularius HHB13444</name>
    <dbReference type="NCBI Taxonomy" id="1314778"/>
    <lineage>
        <taxon>Eukaryota</taxon>
        <taxon>Fungi</taxon>
        <taxon>Dikarya</taxon>
        <taxon>Basidiomycota</taxon>
        <taxon>Agaricomycotina</taxon>
        <taxon>Agaricomycetes</taxon>
        <taxon>Polyporales</taxon>
        <taxon>Polyporaceae</taxon>
        <taxon>Polyporus</taxon>
    </lineage>
</organism>
<protein>
    <submittedName>
        <fullName evidence="2">Uncharacterized protein</fullName>
    </submittedName>
</protein>
<dbReference type="AlphaFoldDB" id="A0A5C3P4Y3"/>
<reference evidence="2 3" key="1">
    <citation type="journal article" date="2019" name="Nat. Ecol. Evol.">
        <title>Megaphylogeny resolves global patterns of mushroom evolution.</title>
        <authorList>
            <person name="Varga T."/>
            <person name="Krizsan K."/>
            <person name="Foldi C."/>
            <person name="Dima B."/>
            <person name="Sanchez-Garcia M."/>
            <person name="Sanchez-Ramirez S."/>
            <person name="Szollosi G.J."/>
            <person name="Szarkandi J.G."/>
            <person name="Papp V."/>
            <person name="Albert L."/>
            <person name="Andreopoulos W."/>
            <person name="Angelini C."/>
            <person name="Antonin V."/>
            <person name="Barry K.W."/>
            <person name="Bougher N.L."/>
            <person name="Buchanan P."/>
            <person name="Buyck B."/>
            <person name="Bense V."/>
            <person name="Catcheside P."/>
            <person name="Chovatia M."/>
            <person name="Cooper J."/>
            <person name="Damon W."/>
            <person name="Desjardin D."/>
            <person name="Finy P."/>
            <person name="Geml J."/>
            <person name="Haridas S."/>
            <person name="Hughes K."/>
            <person name="Justo A."/>
            <person name="Karasinski D."/>
            <person name="Kautmanova I."/>
            <person name="Kiss B."/>
            <person name="Kocsube S."/>
            <person name="Kotiranta H."/>
            <person name="LaButti K.M."/>
            <person name="Lechner B.E."/>
            <person name="Liimatainen K."/>
            <person name="Lipzen A."/>
            <person name="Lukacs Z."/>
            <person name="Mihaltcheva S."/>
            <person name="Morgado L.N."/>
            <person name="Niskanen T."/>
            <person name="Noordeloos M.E."/>
            <person name="Ohm R.A."/>
            <person name="Ortiz-Santana B."/>
            <person name="Ovrebo C."/>
            <person name="Racz N."/>
            <person name="Riley R."/>
            <person name="Savchenko A."/>
            <person name="Shiryaev A."/>
            <person name="Soop K."/>
            <person name="Spirin V."/>
            <person name="Szebenyi C."/>
            <person name="Tomsovsky M."/>
            <person name="Tulloss R.E."/>
            <person name="Uehling J."/>
            <person name="Grigoriev I.V."/>
            <person name="Vagvolgyi C."/>
            <person name="Papp T."/>
            <person name="Martin F.M."/>
            <person name="Miettinen O."/>
            <person name="Hibbett D.S."/>
            <person name="Nagy L.G."/>
        </authorList>
    </citation>
    <scope>NUCLEOTIDE SEQUENCE [LARGE SCALE GENOMIC DNA]</scope>
    <source>
        <strain evidence="2 3">HHB13444</strain>
    </source>
</reference>
<accession>A0A5C3P4Y3</accession>
<feature type="region of interest" description="Disordered" evidence="1">
    <location>
        <begin position="1"/>
        <end position="78"/>
    </location>
</feature>
<keyword evidence="3" id="KW-1185">Reference proteome</keyword>
<dbReference type="Proteomes" id="UP000308197">
    <property type="component" value="Unassembled WGS sequence"/>
</dbReference>
<feature type="compositionally biased region" description="Low complexity" evidence="1">
    <location>
        <begin position="60"/>
        <end position="73"/>
    </location>
</feature>
<sequence>MRSDLEHVSKQRLVLTRHSGRAPTETSPRIRGHRSQRPLGCCNIERIATPGSRSPASFSTTTAHRPRAPATPTGDRHYRCGQRAHSIDLRRRICSTDRSATEQRGVARYVDRGGTAATTAGPLVTGLALNTCDLVAGDSGPRPRSSSRI</sequence>
<dbReference type="InParanoid" id="A0A5C3P4Y3"/>
<name>A0A5C3P4Y3_9APHY</name>
<proteinExistence type="predicted"/>